<name>A0A9X3NAR1_9ACTN</name>
<dbReference type="InterPro" id="IPR001296">
    <property type="entry name" value="Glyco_trans_1"/>
</dbReference>
<evidence type="ECO:0000259" key="4">
    <source>
        <dbReference type="Pfam" id="PF13439"/>
    </source>
</evidence>
<evidence type="ECO:0000256" key="1">
    <source>
        <dbReference type="ARBA" id="ARBA00022676"/>
    </source>
</evidence>
<keyword evidence="2" id="KW-0808">Transferase</keyword>
<proteinExistence type="predicted"/>
<accession>A0A9X3NAR1</accession>
<dbReference type="Pfam" id="PF00534">
    <property type="entry name" value="Glycos_transf_1"/>
    <property type="match status" value="1"/>
</dbReference>
<feature type="domain" description="Glycosyl transferase family 1" evidence="3">
    <location>
        <begin position="165"/>
        <end position="340"/>
    </location>
</feature>
<dbReference type="EMBL" id="JAPDDP010000045">
    <property type="protein sequence ID" value="MDA0182998.1"/>
    <property type="molecule type" value="Genomic_DNA"/>
</dbReference>
<dbReference type="SUPFAM" id="SSF53756">
    <property type="entry name" value="UDP-Glycosyltransferase/glycogen phosphorylase"/>
    <property type="match status" value="1"/>
</dbReference>
<evidence type="ECO:0000313" key="6">
    <source>
        <dbReference type="Proteomes" id="UP001147653"/>
    </source>
</evidence>
<dbReference type="GO" id="GO:0016757">
    <property type="term" value="F:glycosyltransferase activity"/>
    <property type="evidence" value="ECO:0007669"/>
    <property type="project" value="UniProtKB-KW"/>
</dbReference>
<keyword evidence="6" id="KW-1185">Reference proteome</keyword>
<dbReference type="PANTHER" id="PTHR12526:SF635">
    <property type="entry name" value="GLYCOSYL TRANSFERASE GROUP 1"/>
    <property type="match status" value="1"/>
</dbReference>
<organism evidence="5 6">
    <name type="scientific">Solirubrobacter phytolaccae</name>
    <dbReference type="NCBI Taxonomy" id="1404360"/>
    <lineage>
        <taxon>Bacteria</taxon>
        <taxon>Bacillati</taxon>
        <taxon>Actinomycetota</taxon>
        <taxon>Thermoleophilia</taxon>
        <taxon>Solirubrobacterales</taxon>
        <taxon>Solirubrobacteraceae</taxon>
        <taxon>Solirubrobacter</taxon>
    </lineage>
</organism>
<comment type="caution">
    <text evidence="5">The sequence shown here is derived from an EMBL/GenBank/DDBJ whole genome shotgun (WGS) entry which is preliminary data.</text>
</comment>
<feature type="domain" description="Glycosyltransferase subfamily 4-like N-terminal" evidence="4">
    <location>
        <begin position="11"/>
        <end position="153"/>
    </location>
</feature>
<dbReference type="Proteomes" id="UP001147653">
    <property type="component" value="Unassembled WGS sequence"/>
</dbReference>
<evidence type="ECO:0000259" key="3">
    <source>
        <dbReference type="Pfam" id="PF00534"/>
    </source>
</evidence>
<protein>
    <submittedName>
        <fullName evidence="5">Glycosyltransferase family 4 protein</fullName>
    </submittedName>
</protein>
<dbReference type="PANTHER" id="PTHR12526">
    <property type="entry name" value="GLYCOSYLTRANSFERASE"/>
    <property type="match status" value="1"/>
</dbReference>
<dbReference type="Pfam" id="PF13439">
    <property type="entry name" value="Glyco_transf_4"/>
    <property type="match status" value="1"/>
</dbReference>
<evidence type="ECO:0000313" key="5">
    <source>
        <dbReference type="EMBL" id="MDA0182998.1"/>
    </source>
</evidence>
<sequence>MTFVSSHAQPGGSERYLELLLGELGPSWIAEVVVLQAGWLVDRLGAAGYPVTVVPAGRRLGLLTGAVRLRRELRRVRPRVVHANGIKAALVAGLATLGSSVPVIWVKHDFSGDRWLTSVVAPLCRQVVGVSSAVTAAVPGALSARVHVVPNGTRPVDVDRDAARAQLRERLGLDMTAPVVLFLGRLSRVKGAGMLVAALPRLRERVPNTQVVIAGERDVSEPEIADELPVHAAGLGVTSAVSFLPWQDDPARLLAGADVVAVPSGPHVPGGSPGEGFGLVAIEAMAAGTPVVAVAAGALPEVLGDAGRLVPPTADALADALADVLLDPALRERFAVAGRRRVAEHFTLERMAERMQERYREAVR</sequence>
<dbReference type="AlphaFoldDB" id="A0A9X3NAR1"/>
<evidence type="ECO:0000256" key="2">
    <source>
        <dbReference type="ARBA" id="ARBA00022679"/>
    </source>
</evidence>
<keyword evidence="1" id="KW-0328">Glycosyltransferase</keyword>
<dbReference type="InterPro" id="IPR028098">
    <property type="entry name" value="Glyco_trans_4-like_N"/>
</dbReference>
<reference evidence="5" key="1">
    <citation type="submission" date="2022-10" db="EMBL/GenBank/DDBJ databases">
        <title>The WGS of Solirubrobacter phytolaccae KCTC 29190.</title>
        <authorList>
            <person name="Jiang Z."/>
        </authorList>
    </citation>
    <scope>NUCLEOTIDE SEQUENCE</scope>
    <source>
        <strain evidence="5">KCTC 29190</strain>
    </source>
</reference>
<dbReference type="CDD" id="cd03801">
    <property type="entry name" value="GT4_PimA-like"/>
    <property type="match status" value="1"/>
</dbReference>
<dbReference type="RefSeq" id="WP_270027382.1">
    <property type="nucleotide sequence ID" value="NZ_JAPDDP010000045.1"/>
</dbReference>
<dbReference type="Gene3D" id="3.40.50.2000">
    <property type="entry name" value="Glycogen Phosphorylase B"/>
    <property type="match status" value="2"/>
</dbReference>
<gene>
    <name evidence="5" type="ORF">OJ997_21995</name>
</gene>